<comment type="similarity">
    <text evidence="2">Belongs to the RLP family.</text>
</comment>
<evidence type="ECO:0000256" key="11">
    <source>
        <dbReference type="ARBA" id="ARBA00023180"/>
    </source>
</evidence>
<name>A0A5E4FTP2_PRUDU</name>
<keyword evidence="6" id="KW-0732">Signal</keyword>
<evidence type="ECO:0000256" key="3">
    <source>
        <dbReference type="ARBA" id="ARBA00022475"/>
    </source>
</evidence>
<dbReference type="AlphaFoldDB" id="A0A5E4FTP2"/>
<keyword evidence="9 12" id="KW-0472">Membrane</keyword>
<evidence type="ECO:0000256" key="12">
    <source>
        <dbReference type="SAM" id="Phobius"/>
    </source>
</evidence>
<evidence type="ECO:0000259" key="13">
    <source>
        <dbReference type="Pfam" id="PF08263"/>
    </source>
</evidence>
<reference evidence="15" key="1">
    <citation type="journal article" date="2020" name="Plant J.">
        <title>Transposons played a major role in the diversification between the closely related almond and peach genomes: results from the almond genome sequence.</title>
        <authorList>
            <person name="Alioto T."/>
            <person name="Alexiou K.G."/>
            <person name="Bardil A."/>
            <person name="Barteri F."/>
            <person name="Castanera R."/>
            <person name="Cruz F."/>
            <person name="Dhingra A."/>
            <person name="Duval H."/>
            <person name="Fernandez I Marti A."/>
            <person name="Frias L."/>
            <person name="Galan B."/>
            <person name="Garcia J.L."/>
            <person name="Howad W."/>
            <person name="Gomez-Garrido J."/>
            <person name="Gut M."/>
            <person name="Julca I."/>
            <person name="Morata J."/>
            <person name="Puigdomenech P."/>
            <person name="Ribeca P."/>
            <person name="Rubio Cabetas M.J."/>
            <person name="Vlasova A."/>
            <person name="Wirthensohn M."/>
            <person name="Garcia-Mas J."/>
            <person name="Gabaldon T."/>
            <person name="Casacuberta J.M."/>
            <person name="Arus P."/>
        </authorList>
    </citation>
    <scope>NUCLEOTIDE SEQUENCE [LARGE SCALE GENOMIC DNA]</scope>
    <source>
        <strain evidence="15">cv. Texas</strain>
    </source>
</reference>
<gene>
    <name evidence="14" type="ORF">ALMOND_2B020509</name>
</gene>
<dbReference type="InterPro" id="IPR001611">
    <property type="entry name" value="Leu-rich_rpt"/>
</dbReference>
<protein>
    <submittedName>
        <fullName evidence="14">PREDICTED: LRR receptor</fullName>
    </submittedName>
</protein>
<accession>A0A5E4FTP2</accession>
<dbReference type="Proteomes" id="UP000327085">
    <property type="component" value="Chromosome 2"/>
</dbReference>
<evidence type="ECO:0000256" key="10">
    <source>
        <dbReference type="ARBA" id="ARBA00023170"/>
    </source>
</evidence>
<dbReference type="SUPFAM" id="SSF52058">
    <property type="entry name" value="L domain-like"/>
    <property type="match status" value="3"/>
</dbReference>
<proteinExistence type="inferred from homology"/>
<dbReference type="InterPro" id="IPR003591">
    <property type="entry name" value="Leu-rich_rpt_typical-subtyp"/>
</dbReference>
<evidence type="ECO:0000256" key="4">
    <source>
        <dbReference type="ARBA" id="ARBA00022614"/>
    </source>
</evidence>
<dbReference type="FunFam" id="3.80.10.10:FF:000095">
    <property type="entry name" value="LRR receptor-like serine/threonine-protein kinase GSO1"/>
    <property type="match status" value="1"/>
</dbReference>
<dbReference type="Pfam" id="PF08263">
    <property type="entry name" value="LRRNT_2"/>
    <property type="match status" value="1"/>
</dbReference>
<evidence type="ECO:0000313" key="15">
    <source>
        <dbReference type="Proteomes" id="UP000327085"/>
    </source>
</evidence>
<dbReference type="InterPro" id="IPR013210">
    <property type="entry name" value="LRR_N_plant-typ"/>
</dbReference>
<keyword evidence="10 14" id="KW-0675">Receptor</keyword>
<feature type="transmembrane region" description="Helical" evidence="12">
    <location>
        <begin position="917"/>
        <end position="938"/>
    </location>
</feature>
<evidence type="ECO:0000256" key="1">
    <source>
        <dbReference type="ARBA" id="ARBA00004251"/>
    </source>
</evidence>
<evidence type="ECO:0000256" key="9">
    <source>
        <dbReference type="ARBA" id="ARBA00023136"/>
    </source>
</evidence>
<evidence type="ECO:0000313" key="14">
    <source>
        <dbReference type="EMBL" id="VVA30799.1"/>
    </source>
</evidence>
<sequence>MYFISFACMLTFVLYIFPKEFPLFVLIITVASMVEARCCFKLLYAIIVVLLLHMSSPCVGCSERDRQALLALKQGLVGDDGDRLLSWGRDAQNKDCCQWDGVYCNNQTGHVVKLDLGDRSLQGKISPKLVHLQHLEYLDLSFNNFNWSKIPDFIGSMSNLRHLDLSSAKFGGEIPYQLENLTHLQYLNLSFNGYSVIHAKNLNWLPNLSGLKHLDLTDTNLSDVVGWLEAVNTLPKLRNLILMGCNLPPPIISSVSVMNSSKSLVSVDLSDNNLDSSIFQWLSGTHTNLVYLDLSGNNFRGSSIPASFGNMSSLAHLSLHRSQLEGGIPNSVAKLCRLRELDLWGNSLSGQLSDFVETLSKCAQKTLESLDFSYNHDISGSLPDLTNFLSLKSLFLESNNLSGRIPESIGQMSKLETIGFAGNFLEGVVSETHFSKLSKLSYLSLSSNSLLLNFSFDWIPPFQLRDIYLGSCKMWSSSFPKWLQTQKNCTWLDISDAGISDTIPSWFWDLSQKLEMMDISHNQLRGTVGNIRLEFAPSLNLSWNQLQGPIPSILSKASVLDLSHNNFSGAASFLCATKDSNLTFLDLSSNHVSGELPDCWIHFKKLVFLDLSNNYLFGKIPTTMGHLFSIETLRLSNNRFVGELPSQLKNCTKLTLFDLGENNLSCSIPEWLGASLPNLTILILRGNQFYKSIPHQLCHLTRVQILDLSMNNISGTIPKCLNNLIVLAHKGNSSRIIQHSYMTQLGELLYLKNYEDEASLTWKGVRSKYKSILGLVKSIDLSSNKLTGEIPSEITNLVGLISLNLSRNQLTGQIPPRIGMLQELDSLDLSRNHINGRIPNSLSRIDRIGYLDLSENNLSGKIPTDTQLQTFGPSSYGGNPLLCGLPLLRTCDEEEKDPGQTMLVNQDDKDGLISQGFYINLGLGFVVGFWGVFGTLLFNRSCRYTYFNFWTCFTDWLYVKAEIIRQRMPNTR</sequence>
<dbReference type="InParanoid" id="A0A5E4FTP2"/>
<dbReference type="EMBL" id="CABIKO010000197">
    <property type="protein sequence ID" value="VVA30799.1"/>
    <property type="molecule type" value="Genomic_DNA"/>
</dbReference>
<dbReference type="PANTHER" id="PTHR48063">
    <property type="entry name" value="LRR RECEPTOR-LIKE KINASE"/>
    <property type="match status" value="1"/>
</dbReference>
<dbReference type="Gene3D" id="3.80.10.10">
    <property type="entry name" value="Ribonuclease Inhibitor"/>
    <property type="match status" value="4"/>
</dbReference>
<dbReference type="Pfam" id="PF13855">
    <property type="entry name" value="LRR_8"/>
    <property type="match status" value="1"/>
</dbReference>
<evidence type="ECO:0000256" key="7">
    <source>
        <dbReference type="ARBA" id="ARBA00022737"/>
    </source>
</evidence>
<feature type="transmembrane region" description="Helical" evidence="12">
    <location>
        <begin position="12"/>
        <end position="31"/>
    </location>
</feature>
<evidence type="ECO:0000256" key="6">
    <source>
        <dbReference type="ARBA" id="ARBA00022729"/>
    </source>
</evidence>
<keyword evidence="5 12" id="KW-0812">Transmembrane</keyword>
<dbReference type="GO" id="GO:0005886">
    <property type="term" value="C:plasma membrane"/>
    <property type="evidence" value="ECO:0007669"/>
    <property type="project" value="UniProtKB-SubCell"/>
</dbReference>
<organism evidence="14 15">
    <name type="scientific">Prunus dulcis</name>
    <name type="common">Almond</name>
    <name type="synonym">Amygdalus dulcis</name>
    <dbReference type="NCBI Taxonomy" id="3755"/>
    <lineage>
        <taxon>Eukaryota</taxon>
        <taxon>Viridiplantae</taxon>
        <taxon>Streptophyta</taxon>
        <taxon>Embryophyta</taxon>
        <taxon>Tracheophyta</taxon>
        <taxon>Spermatophyta</taxon>
        <taxon>Magnoliopsida</taxon>
        <taxon>eudicotyledons</taxon>
        <taxon>Gunneridae</taxon>
        <taxon>Pentapetalae</taxon>
        <taxon>rosids</taxon>
        <taxon>fabids</taxon>
        <taxon>Rosales</taxon>
        <taxon>Rosaceae</taxon>
        <taxon>Amygdaloideae</taxon>
        <taxon>Amygdaleae</taxon>
        <taxon>Prunus</taxon>
    </lineage>
</organism>
<comment type="subcellular location">
    <subcellularLocation>
        <location evidence="1">Cell membrane</location>
        <topology evidence="1">Single-pass type I membrane protein</topology>
    </subcellularLocation>
</comment>
<evidence type="ECO:0000256" key="5">
    <source>
        <dbReference type="ARBA" id="ARBA00022692"/>
    </source>
</evidence>
<evidence type="ECO:0000256" key="8">
    <source>
        <dbReference type="ARBA" id="ARBA00022989"/>
    </source>
</evidence>
<keyword evidence="3" id="KW-1003">Cell membrane</keyword>
<keyword evidence="7" id="KW-0677">Repeat</keyword>
<dbReference type="InterPro" id="IPR046956">
    <property type="entry name" value="RLP23-like"/>
</dbReference>
<dbReference type="FunFam" id="3.80.10.10:FF:001347">
    <property type="entry name" value="LRR receptor-like serine/threonine-protein kinase GSO2"/>
    <property type="match status" value="1"/>
</dbReference>
<keyword evidence="11" id="KW-0325">Glycoprotein</keyword>
<dbReference type="Gramene" id="VVA30799">
    <property type="protein sequence ID" value="VVA30799"/>
    <property type="gene ID" value="Prudul26B020509"/>
</dbReference>
<dbReference type="OMA" id="RGNQFYK"/>
<evidence type="ECO:0000256" key="2">
    <source>
        <dbReference type="ARBA" id="ARBA00009592"/>
    </source>
</evidence>
<dbReference type="SMART" id="SM00369">
    <property type="entry name" value="LRR_TYP"/>
    <property type="match status" value="10"/>
</dbReference>
<dbReference type="Pfam" id="PF00560">
    <property type="entry name" value="LRR_1"/>
    <property type="match status" value="11"/>
</dbReference>
<keyword evidence="8 12" id="KW-1133">Transmembrane helix</keyword>
<dbReference type="FunFam" id="3.80.10.10:FF:000111">
    <property type="entry name" value="LRR receptor-like serine/threonine-protein kinase ERECTA"/>
    <property type="match status" value="1"/>
</dbReference>
<dbReference type="PANTHER" id="PTHR48063:SF101">
    <property type="entry name" value="LRR RECEPTOR-LIKE SERINE_THREONINE-PROTEIN KINASE FLS2"/>
    <property type="match status" value="1"/>
</dbReference>
<dbReference type="InterPro" id="IPR032675">
    <property type="entry name" value="LRR_dom_sf"/>
</dbReference>
<keyword evidence="4" id="KW-0433">Leucine-rich repeat</keyword>
<feature type="domain" description="Leucine-rich repeat-containing N-terminal plant-type" evidence="13">
    <location>
        <begin position="63"/>
        <end position="105"/>
    </location>
</feature>